<reference evidence="1 2" key="1">
    <citation type="submission" date="2019-11" db="EMBL/GenBank/DDBJ databases">
        <title>Whole-genome sequence of a Rhodoblastus acidophilus DSM 142.</title>
        <authorList>
            <person name="Kyndt J.A."/>
            <person name="Meyer T.E."/>
        </authorList>
    </citation>
    <scope>NUCLEOTIDE SEQUENCE [LARGE SCALE GENOMIC DNA]</scope>
    <source>
        <strain evidence="1 2">DSM 142</strain>
    </source>
</reference>
<dbReference type="EMBL" id="WNKS01000003">
    <property type="protein sequence ID" value="MTV30271.1"/>
    <property type="molecule type" value="Genomic_DNA"/>
</dbReference>
<proteinExistence type="predicted"/>
<dbReference type="Proteomes" id="UP000439113">
    <property type="component" value="Unassembled WGS sequence"/>
</dbReference>
<comment type="caution">
    <text evidence="1">The sequence shown here is derived from an EMBL/GenBank/DDBJ whole genome shotgun (WGS) entry which is preliminary data.</text>
</comment>
<sequence length="68" mass="7626">MRLVAMRVHDRTDSKDAGDRLYLQGRSYVLQLSERVHGPTPPRIMSMSEVAAWLDDRPDQIMAAADGA</sequence>
<gene>
    <name evidence="1" type="ORF">GJ654_04605</name>
</gene>
<dbReference type="RefSeq" id="WP_155444940.1">
    <property type="nucleotide sequence ID" value="NZ_JAOQNR010000003.1"/>
</dbReference>
<evidence type="ECO:0000313" key="1">
    <source>
        <dbReference type="EMBL" id="MTV30271.1"/>
    </source>
</evidence>
<dbReference type="OrthoDB" id="9894795at2"/>
<dbReference type="AlphaFoldDB" id="A0A6N8DM65"/>
<name>A0A6N8DM65_RHOAC</name>
<evidence type="ECO:0000313" key="2">
    <source>
        <dbReference type="Proteomes" id="UP000439113"/>
    </source>
</evidence>
<accession>A0A6N8DM65</accession>
<protein>
    <submittedName>
        <fullName evidence="1">Uncharacterized protein</fullName>
    </submittedName>
</protein>
<organism evidence="1 2">
    <name type="scientific">Rhodoblastus acidophilus</name>
    <name type="common">Rhodopseudomonas acidophila</name>
    <dbReference type="NCBI Taxonomy" id="1074"/>
    <lineage>
        <taxon>Bacteria</taxon>
        <taxon>Pseudomonadati</taxon>
        <taxon>Pseudomonadota</taxon>
        <taxon>Alphaproteobacteria</taxon>
        <taxon>Hyphomicrobiales</taxon>
        <taxon>Rhodoblastaceae</taxon>
        <taxon>Rhodoblastus</taxon>
    </lineage>
</organism>